<dbReference type="NCBIfam" id="NF047696">
    <property type="entry name" value="ThlDiSintTplARhiz"/>
    <property type="match status" value="1"/>
</dbReference>
<dbReference type="HOGENOM" id="CLU_042529_11_0_5"/>
<dbReference type="InterPro" id="IPR036249">
    <property type="entry name" value="Thioredoxin-like_sf"/>
</dbReference>
<keyword evidence="2" id="KW-0472">Membrane</keyword>
<accession>F2IZD9</accession>
<evidence type="ECO:0000313" key="5">
    <source>
        <dbReference type="Proteomes" id="UP000008130"/>
    </source>
</evidence>
<dbReference type="AlphaFoldDB" id="F2IZD9"/>
<reference evidence="4 5" key="1">
    <citation type="journal article" date="2011" name="J. Bacteriol.">
        <title>Complete genome sequence of Polymorphum gilvum SL003B-26A1T, a crude oil-degrading bacterium from oil-polluted saline soil.</title>
        <authorList>
            <person name="Li S.G."/>
            <person name="Tang Y.Q."/>
            <person name="Nie Y."/>
            <person name="Cai M."/>
            <person name="Wu X.L."/>
        </authorList>
    </citation>
    <scope>NUCLEOTIDE SEQUENCE [LARGE SCALE GENOMIC DNA]</scope>
    <source>
        <strain evidence="5">LMG 25793 / CGMCC 1.9160 / SL003B-26A1</strain>
    </source>
</reference>
<dbReference type="EMBL" id="CP002568">
    <property type="protein sequence ID" value="ADZ68562.1"/>
    <property type="molecule type" value="Genomic_DNA"/>
</dbReference>
<dbReference type="PANTHER" id="PTHR42852">
    <property type="entry name" value="THIOL:DISULFIDE INTERCHANGE PROTEIN DSBE"/>
    <property type="match status" value="1"/>
</dbReference>
<dbReference type="GO" id="GO:0015036">
    <property type="term" value="F:disulfide oxidoreductase activity"/>
    <property type="evidence" value="ECO:0007669"/>
    <property type="project" value="UniProtKB-ARBA"/>
</dbReference>
<feature type="transmembrane region" description="Helical" evidence="2">
    <location>
        <begin position="15"/>
        <end position="34"/>
    </location>
</feature>
<dbReference type="PROSITE" id="PS00194">
    <property type="entry name" value="THIOREDOXIN_1"/>
    <property type="match status" value="1"/>
</dbReference>
<dbReference type="InterPro" id="IPR000866">
    <property type="entry name" value="AhpC/TSA"/>
</dbReference>
<keyword evidence="5" id="KW-1185">Reference proteome</keyword>
<dbReference type="CDD" id="cd02966">
    <property type="entry name" value="TlpA_like_family"/>
    <property type="match status" value="1"/>
</dbReference>
<evidence type="ECO:0000256" key="2">
    <source>
        <dbReference type="SAM" id="Phobius"/>
    </source>
</evidence>
<gene>
    <name evidence="4" type="ordered locus">SL003B_0123</name>
</gene>
<evidence type="ECO:0000259" key="3">
    <source>
        <dbReference type="PROSITE" id="PS51352"/>
    </source>
</evidence>
<keyword evidence="2" id="KW-0812">Transmembrane</keyword>
<dbReference type="SUPFAM" id="SSF52833">
    <property type="entry name" value="Thioredoxin-like"/>
    <property type="match status" value="1"/>
</dbReference>
<dbReference type="RefSeq" id="WP_013650886.1">
    <property type="nucleotide sequence ID" value="NC_015259.1"/>
</dbReference>
<protein>
    <submittedName>
        <fullName evidence="4">Thioredoxin-like protein</fullName>
    </submittedName>
</protein>
<dbReference type="GO" id="GO:0016209">
    <property type="term" value="F:antioxidant activity"/>
    <property type="evidence" value="ECO:0007669"/>
    <property type="project" value="InterPro"/>
</dbReference>
<dbReference type="PROSITE" id="PS51352">
    <property type="entry name" value="THIOREDOXIN_2"/>
    <property type="match status" value="1"/>
</dbReference>
<sequence>MTTPTNGSARSRRPLLAVGLVAVVAAVAGVYVIGGRDGNTGGGKSCAAALAAAAAVKPFATGEVAAFLPAQKPLALADLAFTDDAGKPMTIADFSGRMVLLNLWATWCAPCRKEMPALDRLQQQLGGENFEVVTVNLDRGGADKPKAFLAEIGVSNLAYYADPTNGLFNDLRAKARATGLPTTILVDPAGCEIGTMYGPAEWDSDEAKALIGAATAAAPAG</sequence>
<evidence type="ECO:0000313" key="4">
    <source>
        <dbReference type="EMBL" id="ADZ68562.1"/>
    </source>
</evidence>
<dbReference type="PANTHER" id="PTHR42852:SF13">
    <property type="entry name" value="PROTEIN DIPZ"/>
    <property type="match status" value="1"/>
</dbReference>
<dbReference type="Pfam" id="PF00578">
    <property type="entry name" value="AhpC-TSA"/>
    <property type="match status" value="1"/>
</dbReference>
<dbReference type="InterPro" id="IPR050553">
    <property type="entry name" value="Thioredoxin_ResA/DsbE_sf"/>
</dbReference>
<feature type="domain" description="Thioredoxin" evidence="3">
    <location>
        <begin position="70"/>
        <end position="216"/>
    </location>
</feature>
<dbReference type="Proteomes" id="UP000008130">
    <property type="component" value="Chromosome"/>
</dbReference>
<name>F2IZD9_POLGS</name>
<dbReference type="PATRIC" id="fig|991905.3.peg.127"/>
<dbReference type="KEGG" id="pgv:SL003B_0123"/>
<dbReference type="eggNOG" id="COG0526">
    <property type="taxonomic scope" value="Bacteria"/>
</dbReference>
<dbReference type="Gene3D" id="3.40.30.10">
    <property type="entry name" value="Glutaredoxin"/>
    <property type="match status" value="1"/>
</dbReference>
<dbReference type="OrthoDB" id="9799347at2"/>
<keyword evidence="1" id="KW-0676">Redox-active center</keyword>
<evidence type="ECO:0000256" key="1">
    <source>
        <dbReference type="ARBA" id="ARBA00023284"/>
    </source>
</evidence>
<dbReference type="InterPro" id="IPR013766">
    <property type="entry name" value="Thioredoxin_domain"/>
</dbReference>
<dbReference type="STRING" id="991905.SL003B_0123"/>
<dbReference type="InterPro" id="IPR017937">
    <property type="entry name" value="Thioredoxin_CS"/>
</dbReference>
<proteinExistence type="predicted"/>
<organism evidence="4 5">
    <name type="scientific">Polymorphum gilvum (strain LMG 25793 / CGMCC 1.9160 / SL003B-26A1)</name>
    <dbReference type="NCBI Taxonomy" id="991905"/>
    <lineage>
        <taxon>Bacteria</taxon>
        <taxon>Pseudomonadati</taxon>
        <taxon>Pseudomonadota</taxon>
        <taxon>Alphaproteobacteria</taxon>
        <taxon>Rhodobacterales</taxon>
        <taxon>Paracoccaceae</taxon>
        <taxon>Polymorphum</taxon>
    </lineage>
</organism>
<keyword evidence="2" id="KW-1133">Transmembrane helix</keyword>